<feature type="region of interest" description="Disordered" evidence="1">
    <location>
        <begin position="1"/>
        <end position="32"/>
    </location>
</feature>
<accession>A0A5P8DDI4</accession>
<evidence type="ECO:0000313" key="2">
    <source>
        <dbReference type="EMBL" id="QFP97047.1"/>
    </source>
</evidence>
<reference evidence="2 3" key="1">
    <citation type="submission" date="2019-09" db="EMBL/GenBank/DDBJ databases">
        <authorList>
            <person name="Scherer A.E."/>
            <person name="Alayouni A."/>
            <person name="Blackmon D.M."/>
            <person name="Cruz D.E."/>
            <person name="Esteban-Lopez J.D."/>
            <person name="Fernandez D.J."/>
            <person name="Hull S."/>
            <person name="Irizarry A."/>
            <person name="Lwin N."/>
            <person name="Perkins J."/>
            <person name="Pincus L.M."/>
            <person name="Prome N.A."/>
            <person name="Saeed S."/>
            <person name="Solares N."/>
            <person name="Zou W."/>
            <person name="Ball S.L."/>
            <person name="Garlena R.A."/>
            <person name="Russell D.A."/>
            <person name="Pope W.H."/>
            <person name="Jacobs-Sera D."/>
            <person name="Hatfull G.F."/>
        </authorList>
    </citation>
    <scope>NUCLEOTIDE SEQUENCE [LARGE SCALE GENOMIC DNA]</scope>
</reference>
<dbReference type="EMBL" id="MN428057">
    <property type="protein sequence ID" value="QFP97047.1"/>
    <property type="molecule type" value="Genomic_DNA"/>
</dbReference>
<protein>
    <submittedName>
        <fullName evidence="2">Uncharacterized protein</fullName>
    </submittedName>
</protein>
<sequence length="457" mass="46381">MLVLRGRVPTRVPERPRQPTALPSARVSTPVPESIRHATPLPGPRAVDTVVPSAPHIPTRRPPTKNRLIAQGSAAVTGSAAVHARLGVEYAENGMLVEGIATVVIGGRASNTTEVSGTAAVRVRHEVAATGSAAVAATAVARARYTRNATQAVDTGDTVASIRATYRLAAAQSVTIDSTVVARPIIAIDAGQSVDVANVASSVPSVGTVSVDAAQSIEASGAAAVRLRHILTATQDVAVSESATRDAIVIPGAGAQTIAVEGAATTRARYSLAASQTVAVAGAARGAPALNAANAVAVSGAATSRPRHTLYAASSAAVSSAATADIVTIKRQRVNLVSEVPNPAANGAWGDIANWASDPAFPATVNANKKMVVVGNGNVNVTVPYRMNTVANTASTIRITVNGVAVATFPDRLQDGDYVDTATFPVVNGDVIDLQFKRTVAGSNSLQLPSSIDLAPA</sequence>
<evidence type="ECO:0000256" key="1">
    <source>
        <dbReference type="SAM" id="MobiDB-lite"/>
    </source>
</evidence>
<dbReference type="Proteomes" id="UP000325796">
    <property type="component" value="Segment"/>
</dbReference>
<gene>
    <name evidence="2" type="primary">28</name>
    <name evidence="2" type="ORF">SEA_SUERTE_28</name>
</gene>
<organism evidence="2 3">
    <name type="scientific">Gordonia phage Suerte</name>
    <dbReference type="NCBI Taxonomy" id="2652883"/>
    <lineage>
        <taxon>Viruses</taxon>
        <taxon>Duplodnaviria</taxon>
        <taxon>Heunggongvirae</taxon>
        <taxon>Uroviricota</taxon>
        <taxon>Caudoviricetes</taxon>
        <taxon>Beenievirus</taxon>
        <taxon>Beenievirus suerte</taxon>
    </lineage>
</organism>
<dbReference type="GeneID" id="77930588"/>
<keyword evidence="3" id="KW-1185">Reference proteome</keyword>
<name>A0A5P8DDI4_9CAUD</name>
<dbReference type="KEGG" id="vg:77930588"/>
<dbReference type="RefSeq" id="YP_010654737.1">
    <property type="nucleotide sequence ID" value="NC_070815.1"/>
</dbReference>
<evidence type="ECO:0000313" key="3">
    <source>
        <dbReference type="Proteomes" id="UP000325796"/>
    </source>
</evidence>
<proteinExistence type="predicted"/>